<dbReference type="Proteomes" id="UP000324222">
    <property type="component" value="Unassembled WGS sequence"/>
</dbReference>
<evidence type="ECO:0000256" key="1">
    <source>
        <dbReference type="SAM" id="MobiDB-lite"/>
    </source>
</evidence>
<evidence type="ECO:0000313" key="3">
    <source>
        <dbReference type="Proteomes" id="UP000324222"/>
    </source>
</evidence>
<gene>
    <name evidence="2" type="ORF">E2C01_021289</name>
</gene>
<organism evidence="2 3">
    <name type="scientific">Portunus trituberculatus</name>
    <name type="common">Swimming crab</name>
    <name type="synonym">Neptunus trituberculatus</name>
    <dbReference type="NCBI Taxonomy" id="210409"/>
    <lineage>
        <taxon>Eukaryota</taxon>
        <taxon>Metazoa</taxon>
        <taxon>Ecdysozoa</taxon>
        <taxon>Arthropoda</taxon>
        <taxon>Crustacea</taxon>
        <taxon>Multicrustacea</taxon>
        <taxon>Malacostraca</taxon>
        <taxon>Eumalacostraca</taxon>
        <taxon>Eucarida</taxon>
        <taxon>Decapoda</taxon>
        <taxon>Pleocyemata</taxon>
        <taxon>Brachyura</taxon>
        <taxon>Eubrachyura</taxon>
        <taxon>Portunoidea</taxon>
        <taxon>Portunidae</taxon>
        <taxon>Portuninae</taxon>
        <taxon>Portunus</taxon>
    </lineage>
</organism>
<dbReference type="EMBL" id="VSRR010001854">
    <property type="protein sequence ID" value="MPC28093.1"/>
    <property type="molecule type" value="Genomic_DNA"/>
</dbReference>
<name>A0A5B7E494_PORTR</name>
<reference evidence="2 3" key="1">
    <citation type="submission" date="2019-05" db="EMBL/GenBank/DDBJ databases">
        <title>Another draft genome of Portunus trituberculatus and its Hox gene families provides insights of decapod evolution.</title>
        <authorList>
            <person name="Jeong J.-H."/>
            <person name="Song I."/>
            <person name="Kim S."/>
            <person name="Choi T."/>
            <person name="Kim D."/>
            <person name="Ryu S."/>
            <person name="Kim W."/>
        </authorList>
    </citation>
    <scope>NUCLEOTIDE SEQUENCE [LARGE SCALE GENOMIC DNA]</scope>
    <source>
        <tissue evidence="2">Muscle</tissue>
    </source>
</reference>
<dbReference type="AlphaFoldDB" id="A0A5B7E494"/>
<sequence>MLLLSSSDSESKVKPPPSMISRKSLAWSGIGRLNTGGTTDSESKVKPPPSMISRKSLAWSGIGRPNMGGATDVSLAVTSSVVLVVATASSASTTDFCTSLPVNVSTSTAGLGSSACVECSEGVTTLSCESKGSAVGTWNTAGDCDEDCDSWLTGGSSSSSSSVNPPPSISSIQSLAWSGRGKAKFRFRNIAHQVLFKGHLFCDSSKGLYRWYHILLTGKSILTKTMVEFVLLVGGSVLVSQMACLQQVQGQWPSALVSLEGMMVLLHSESSLCLLVALQHVEKLLVSFFGHSWSENDVLKRLP</sequence>
<evidence type="ECO:0000313" key="2">
    <source>
        <dbReference type="EMBL" id="MPC28093.1"/>
    </source>
</evidence>
<proteinExistence type="predicted"/>
<accession>A0A5B7E494</accession>
<feature type="region of interest" description="Disordered" evidence="1">
    <location>
        <begin position="1"/>
        <end position="52"/>
    </location>
</feature>
<comment type="caution">
    <text evidence="2">The sequence shown here is derived from an EMBL/GenBank/DDBJ whole genome shotgun (WGS) entry which is preliminary data.</text>
</comment>
<protein>
    <submittedName>
        <fullName evidence="2">Uncharacterized protein</fullName>
    </submittedName>
</protein>
<keyword evidence="3" id="KW-1185">Reference proteome</keyword>